<evidence type="ECO:0000256" key="5">
    <source>
        <dbReference type="ARBA" id="ARBA00022777"/>
    </source>
</evidence>
<dbReference type="InterPro" id="IPR035965">
    <property type="entry name" value="PAS-like_dom_sf"/>
</dbReference>
<keyword evidence="5 10" id="KW-0418">Kinase</keyword>
<evidence type="ECO:0000259" key="7">
    <source>
        <dbReference type="PROSITE" id="PS50109"/>
    </source>
</evidence>
<dbReference type="GO" id="GO:0006355">
    <property type="term" value="P:regulation of DNA-templated transcription"/>
    <property type="evidence" value="ECO:0007669"/>
    <property type="project" value="InterPro"/>
</dbReference>
<dbReference type="OrthoDB" id="106630at2157"/>
<dbReference type="PANTHER" id="PTHR43304">
    <property type="entry name" value="PHYTOCHROME-LIKE PROTEIN CPH1"/>
    <property type="match status" value="1"/>
</dbReference>
<gene>
    <name evidence="10" type="ORF">CV102_09630</name>
</gene>
<dbReference type="InterPro" id="IPR036890">
    <property type="entry name" value="HATPase_C_sf"/>
</dbReference>
<evidence type="ECO:0000259" key="8">
    <source>
        <dbReference type="PROSITE" id="PS50112"/>
    </source>
</evidence>
<dbReference type="InterPro" id="IPR005467">
    <property type="entry name" value="His_kinase_dom"/>
</dbReference>
<evidence type="ECO:0000256" key="3">
    <source>
        <dbReference type="ARBA" id="ARBA00022553"/>
    </source>
</evidence>
<dbReference type="SUPFAM" id="SSF55874">
    <property type="entry name" value="ATPase domain of HSP90 chaperone/DNA topoisomerase II/histidine kinase"/>
    <property type="match status" value="1"/>
</dbReference>
<dbReference type="Pfam" id="PF00512">
    <property type="entry name" value="HisKA"/>
    <property type="match status" value="1"/>
</dbReference>
<dbReference type="Pfam" id="PF02518">
    <property type="entry name" value="HATPase_c"/>
    <property type="match status" value="1"/>
</dbReference>
<dbReference type="CDD" id="cd00130">
    <property type="entry name" value="PAS"/>
    <property type="match status" value="3"/>
</dbReference>
<evidence type="ECO:0000259" key="9">
    <source>
        <dbReference type="PROSITE" id="PS50113"/>
    </source>
</evidence>
<dbReference type="RefSeq" id="WP_148857768.1">
    <property type="nucleotide sequence ID" value="NZ_PHNJ01000004.1"/>
</dbReference>
<evidence type="ECO:0000256" key="2">
    <source>
        <dbReference type="ARBA" id="ARBA00012438"/>
    </source>
</evidence>
<dbReference type="InterPro" id="IPR003661">
    <property type="entry name" value="HisK_dim/P_dom"/>
</dbReference>
<feature type="domain" description="PAS" evidence="8">
    <location>
        <begin position="411"/>
        <end position="454"/>
    </location>
</feature>
<dbReference type="SMART" id="SM00387">
    <property type="entry name" value="HATPase_c"/>
    <property type="match status" value="1"/>
</dbReference>
<keyword evidence="11" id="KW-1185">Reference proteome</keyword>
<reference evidence="10" key="1">
    <citation type="submission" date="2017-11" db="EMBL/GenBank/DDBJ databases">
        <authorList>
            <person name="Kajale S.C."/>
            <person name="Sharma A."/>
        </authorList>
    </citation>
    <scope>NUCLEOTIDE SEQUENCE</scope>
    <source>
        <strain evidence="10">LS1_42</strain>
    </source>
</reference>
<comment type="caution">
    <text evidence="10">The sequence shown here is derived from an EMBL/GenBank/DDBJ whole genome shotgun (WGS) entry which is preliminary data.</text>
</comment>
<dbReference type="Pfam" id="PF08448">
    <property type="entry name" value="PAS_4"/>
    <property type="match status" value="1"/>
</dbReference>
<dbReference type="SUPFAM" id="SSF47384">
    <property type="entry name" value="Homodimeric domain of signal transducing histidine kinase"/>
    <property type="match status" value="1"/>
</dbReference>
<feature type="domain" description="PAS" evidence="8">
    <location>
        <begin position="151"/>
        <end position="197"/>
    </location>
</feature>
<dbReference type="PROSITE" id="PS50109">
    <property type="entry name" value="HIS_KIN"/>
    <property type="match status" value="1"/>
</dbReference>
<dbReference type="EMBL" id="PHNJ01000004">
    <property type="protein sequence ID" value="TYL38765.1"/>
    <property type="molecule type" value="Genomic_DNA"/>
</dbReference>
<feature type="domain" description="PAC" evidence="9">
    <location>
        <begin position="489"/>
        <end position="541"/>
    </location>
</feature>
<feature type="domain" description="Histidine kinase" evidence="7">
    <location>
        <begin position="682"/>
        <end position="894"/>
    </location>
</feature>
<evidence type="ECO:0000313" key="10">
    <source>
        <dbReference type="EMBL" id="TYL38765.1"/>
    </source>
</evidence>
<dbReference type="InterPro" id="IPR013767">
    <property type="entry name" value="PAS_fold"/>
</dbReference>
<proteinExistence type="predicted"/>
<evidence type="ECO:0000256" key="4">
    <source>
        <dbReference type="ARBA" id="ARBA00022679"/>
    </source>
</evidence>
<evidence type="ECO:0000256" key="1">
    <source>
        <dbReference type="ARBA" id="ARBA00000085"/>
    </source>
</evidence>
<dbReference type="InterPro" id="IPR000700">
    <property type="entry name" value="PAS-assoc_C"/>
</dbReference>
<dbReference type="CDD" id="cd00082">
    <property type="entry name" value="HisKA"/>
    <property type="match status" value="1"/>
</dbReference>
<dbReference type="SMART" id="SM00091">
    <property type="entry name" value="PAS"/>
    <property type="match status" value="4"/>
</dbReference>
<protein>
    <recommendedName>
        <fullName evidence="2">histidine kinase</fullName>
        <ecNumber evidence="2">2.7.13.3</ecNumber>
    </recommendedName>
</protein>
<dbReference type="Proteomes" id="UP000766904">
    <property type="component" value="Unassembled WGS sequence"/>
</dbReference>
<feature type="domain" description="PAC" evidence="9">
    <location>
        <begin position="96"/>
        <end position="147"/>
    </location>
</feature>
<dbReference type="InterPro" id="IPR000014">
    <property type="entry name" value="PAS"/>
</dbReference>
<evidence type="ECO:0000313" key="11">
    <source>
        <dbReference type="Proteomes" id="UP000766904"/>
    </source>
</evidence>
<dbReference type="InterPro" id="IPR036097">
    <property type="entry name" value="HisK_dim/P_sf"/>
</dbReference>
<sequence length="898" mass="101627">MDDRGGSAKEAFWGEEDETEALKRYRTLVNTVDDGIFQLDAEGRFVAVNDVVLETTGYARDDLLGEHVSIIVDEEQAEQLGREVRRRLETGVDDDTTFDLAIETADGDTVPCELRFSLLETDGEFEGTVGVVRDVDDRDRSHDAFTSIWESYKSISAVIDEAEVGVFILDETFDVVWIDKTIEEYFGVDRTEIIGRNKRAVIEDTIRDRLADPDKFADTLSATYDDNTYIEQFECRITPGPDRAERWLEHRSKPIEFGQYGGGRVELYYDITDQKASEQAQQASEQRFQSLVDAVEEYAIFMLDPDGQVVSWNEGAAQIKGYDSAEILGEHFSVFYTDDDRANGIPERNLTQARERGSFEDEGWRVRSDGSEFWANVTITAIRDEGELQGYAKVTRDMTDRRAREQQLQRERDLTEQILETSPVGIAVVNPDGSTSRANERMTELLGIPSAEALEYTSGQRDMFDASGNLLPIEERPAAQVFETGEPLYDRELVVDPPDHQQTWLSINATPITDDGGEPEQVVVTATDITELKELAQRHKQELEEREKELTAVQLATSLLETGDQPVDELLQEFVAELPRSFRYPERTAARVSIGEHEATTDAYEPLERKITTHTSTANGTPIRIDVVYLEEPPENETETFVDEERELIGTLATLVKFHFERREYIDELQAETRRLEQFAYAASHDLQEPLRMVSSYLQLLERRYDDALDEDGEEFLEFALDGAERMRAMIDGLLAYSRVKTQGDPFEPVDLEVVLDDVVSDLEMRIAESNAEITAEDLPSVSGDASQLRQVFQNLLSNAIDYSDDVPRIHVSAERRGPEWVVSVRDEGIGIEPDEQDRIFEMFKRLHSRDEHGGTGIGLALCERIVERHDGDIWVDSEPGEGSTFSVTLPAVDEDGE</sequence>
<dbReference type="NCBIfam" id="TIGR00229">
    <property type="entry name" value="sensory_box"/>
    <property type="match status" value="3"/>
</dbReference>
<keyword evidence="3" id="KW-0597">Phosphoprotein</keyword>
<dbReference type="AlphaFoldDB" id="A0A8J8Q264"/>
<name>A0A8J8Q264_9EURY</name>
<dbReference type="SUPFAM" id="SSF55785">
    <property type="entry name" value="PYP-like sensor domain (PAS domain)"/>
    <property type="match status" value="4"/>
</dbReference>
<dbReference type="InterPro" id="IPR004358">
    <property type="entry name" value="Sig_transdc_His_kin-like_C"/>
</dbReference>
<dbReference type="EC" id="2.7.13.3" evidence="2"/>
<organism evidence="10 11">
    <name type="scientific">Natronococcus pandeyae</name>
    <dbReference type="NCBI Taxonomy" id="2055836"/>
    <lineage>
        <taxon>Archaea</taxon>
        <taxon>Methanobacteriati</taxon>
        <taxon>Methanobacteriota</taxon>
        <taxon>Stenosarchaea group</taxon>
        <taxon>Halobacteria</taxon>
        <taxon>Halobacteriales</taxon>
        <taxon>Natrialbaceae</taxon>
        <taxon>Natronococcus</taxon>
    </lineage>
</organism>
<dbReference type="SMART" id="SM00388">
    <property type="entry name" value="HisKA"/>
    <property type="match status" value="1"/>
</dbReference>
<dbReference type="PANTHER" id="PTHR43304:SF1">
    <property type="entry name" value="PAC DOMAIN-CONTAINING PROTEIN"/>
    <property type="match status" value="1"/>
</dbReference>
<dbReference type="GO" id="GO:0000155">
    <property type="term" value="F:phosphorelay sensor kinase activity"/>
    <property type="evidence" value="ECO:0007669"/>
    <property type="project" value="InterPro"/>
</dbReference>
<dbReference type="PROSITE" id="PS50112">
    <property type="entry name" value="PAS"/>
    <property type="match status" value="4"/>
</dbReference>
<comment type="catalytic activity">
    <reaction evidence="1">
        <text>ATP + protein L-histidine = ADP + protein N-phospho-L-histidine.</text>
        <dbReference type="EC" id="2.7.13.3"/>
    </reaction>
</comment>
<accession>A0A8J8Q264</accession>
<feature type="domain" description="PAC" evidence="9">
    <location>
        <begin position="359"/>
        <end position="410"/>
    </location>
</feature>
<keyword evidence="6" id="KW-0175">Coiled coil</keyword>
<dbReference type="Gene3D" id="3.30.565.10">
    <property type="entry name" value="Histidine kinase-like ATPase, C-terminal domain"/>
    <property type="match status" value="1"/>
</dbReference>
<dbReference type="PROSITE" id="PS50113">
    <property type="entry name" value="PAC"/>
    <property type="match status" value="3"/>
</dbReference>
<evidence type="ECO:0000256" key="6">
    <source>
        <dbReference type="SAM" id="Coils"/>
    </source>
</evidence>
<feature type="coiled-coil region" evidence="6">
    <location>
        <begin position="526"/>
        <end position="556"/>
    </location>
</feature>
<dbReference type="InterPro" id="IPR013656">
    <property type="entry name" value="PAS_4"/>
</dbReference>
<keyword evidence="4" id="KW-0808">Transferase</keyword>
<dbReference type="FunFam" id="3.30.565.10:FF:000006">
    <property type="entry name" value="Sensor histidine kinase WalK"/>
    <property type="match status" value="1"/>
</dbReference>
<dbReference type="InterPro" id="IPR001610">
    <property type="entry name" value="PAC"/>
</dbReference>
<feature type="domain" description="PAS" evidence="8">
    <location>
        <begin position="21"/>
        <end position="91"/>
    </location>
</feature>
<dbReference type="Pfam" id="PF13426">
    <property type="entry name" value="PAS_9"/>
    <property type="match status" value="1"/>
</dbReference>
<dbReference type="PRINTS" id="PR00344">
    <property type="entry name" value="BCTRLSENSOR"/>
</dbReference>
<feature type="domain" description="PAS" evidence="8">
    <location>
        <begin position="284"/>
        <end position="339"/>
    </location>
</feature>
<dbReference type="InterPro" id="IPR003594">
    <property type="entry name" value="HATPase_dom"/>
</dbReference>
<dbReference type="InterPro" id="IPR052162">
    <property type="entry name" value="Sensor_kinase/Photoreceptor"/>
</dbReference>
<dbReference type="Pfam" id="PF00989">
    <property type="entry name" value="PAS"/>
    <property type="match status" value="2"/>
</dbReference>
<dbReference type="SMART" id="SM00086">
    <property type="entry name" value="PAC"/>
    <property type="match status" value="3"/>
</dbReference>
<dbReference type="Gene3D" id="3.30.450.20">
    <property type="entry name" value="PAS domain"/>
    <property type="match status" value="4"/>
</dbReference>
<dbReference type="Gene3D" id="1.10.287.130">
    <property type="match status" value="1"/>
</dbReference>